<dbReference type="Pfam" id="PF00156">
    <property type="entry name" value="Pribosyltran"/>
    <property type="match status" value="1"/>
</dbReference>
<evidence type="ECO:0000313" key="4">
    <source>
        <dbReference type="Proteomes" id="UP000250006"/>
    </source>
</evidence>
<evidence type="ECO:0000259" key="2">
    <source>
        <dbReference type="Pfam" id="PF00156"/>
    </source>
</evidence>
<dbReference type="CDD" id="cd06223">
    <property type="entry name" value="PRTases_typeI"/>
    <property type="match status" value="1"/>
</dbReference>
<feature type="domain" description="Phosphoribosyltransferase" evidence="2">
    <location>
        <begin position="125"/>
        <end position="214"/>
    </location>
</feature>
<organism evidence="3 4">
    <name type="scientific">Actinomyces bovis</name>
    <dbReference type="NCBI Taxonomy" id="1658"/>
    <lineage>
        <taxon>Bacteria</taxon>
        <taxon>Bacillati</taxon>
        <taxon>Actinomycetota</taxon>
        <taxon>Actinomycetes</taxon>
        <taxon>Actinomycetales</taxon>
        <taxon>Actinomycetaceae</taxon>
        <taxon>Actinomyces</taxon>
    </lineage>
</organism>
<dbReference type="RefSeq" id="WP_170166852.1">
    <property type="nucleotide sequence ID" value="NZ_UAPQ01000006.1"/>
</dbReference>
<sequence>MGDSVWAGADYAGAVRHLVLAWKNGAREDLQPVLAERGRELGALWWEAATAATWGSEAAALAAEGPEAAGAAAGQSPLARRVLRPPAPSRAAPLLVVPAPSGLGRRLRGRLVTASLADAVAAGVAQAAGGALAVWSADLLRRRGGSQHQAGLGAAQRKHNRSLPPRVLAEVRGLQVLLVDDVVTTGATLTACRRALELAGAEVLGAIAVAAALAPGSAPRCGRQPAQLPT</sequence>
<protein>
    <submittedName>
        <fullName evidence="3">DNA utilization protein GntX</fullName>
    </submittedName>
</protein>
<dbReference type="InterPro" id="IPR051910">
    <property type="entry name" value="ComF/GntX_DNA_util-trans"/>
</dbReference>
<dbReference type="InterPro" id="IPR029057">
    <property type="entry name" value="PRTase-like"/>
</dbReference>
<dbReference type="InterPro" id="IPR000836">
    <property type="entry name" value="PRTase_dom"/>
</dbReference>
<accession>A0ABY1VPG4</accession>
<comment type="similarity">
    <text evidence="1">Belongs to the ComF/GntX family.</text>
</comment>
<dbReference type="EMBL" id="UAPQ01000006">
    <property type="protein sequence ID" value="SPT53337.1"/>
    <property type="molecule type" value="Genomic_DNA"/>
</dbReference>
<dbReference type="PANTHER" id="PTHR47505">
    <property type="entry name" value="DNA UTILIZATION PROTEIN YHGH"/>
    <property type="match status" value="1"/>
</dbReference>
<evidence type="ECO:0000313" key="3">
    <source>
        <dbReference type="EMBL" id="SPT53337.1"/>
    </source>
</evidence>
<proteinExistence type="inferred from homology"/>
<keyword evidence="4" id="KW-1185">Reference proteome</keyword>
<evidence type="ECO:0000256" key="1">
    <source>
        <dbReference type="ARBA" id="ARBA00008007"/>
    </source>
</evidence>
<dbReference type="Proteomes" id="UP000250006">
    <property type="component" value="Unassembled WGS sequence"/>
</dbReference>
<comment type="caution">
    <text evidence="3">The sequence shown here is derived from an EMBL/GenBank/DDBJ whole genome shotgun (WGS) entry which is preliminary data.</text>
</comment>
<dbReference type="SUPFAM" id="SSF53271">
    <property type="entry name" value="PRTase-like"/>
    <property type="match status" value="1"/>
</dbReference>
<dbReference type="Gene3D" id="3.40.50.2020">
    <property type="match status" value="1"/>
</dbReference>
<dbReference type="PANTHER" id="PTHR47505:SF1">
    <property type="entry name" value="DNA UTILIZATION PROTEIN YHGH"/>
    <property type="match status" value="1"/>
</dbReference>
<reference evidence="3 4" key="1">
    <citation type="submission" date="2018-06" db="EMBL/GenBank/DDBJ databases">
        <authorList>
            <consortium name="Pathogen Informatics"/>
            <person name="Doyle S."/>
        </authorList>
    </citation>
    <scope>NUCLEOTIDE SEQUENCE [LARGE SCALE GENOMIC DNA]</scope>
    <source>
        <strain evidence="3 4">NCTC11535</strain>
    </source>
</reference>
<name>A0ABY1VPG4_9ACTO</name>
<gene>
    <name evidence="3" type="ORF">NCTC11535_01000</name>
</gene>